<dbReference type="GO" id="GO:0030267">
    <property type="term" value="F:glyoxylate reductase (NADPH) activity"/>
    <property type="evidence" value="ECO:0007669"/>
    <property type="project" value="TreeGrafter"/>
</dbReference>
<dbReference type="Proteomes" id="UP000243719">
    <property type="component" value="Unassembled WGS sequence"/>
</dbReference>
<dbReference type="Gene3D" id="3.40.50.720">
    <property type="entry name" value="NAD(P)-binding Rossmann-like Domain"/>
    <property type="match status" value="2"/>
</dbReference>
<dbReference type="AlphaFoldDB" id="A0A1H2PL85"/>
<dbReference type="SUPFAM" id="SSF51735">
    <property type="entry name" value="NAD(P)-binding Rossmann-fold domains"/>
    <property type="match status" value="1"/>
</dbReference>
<evidence type="ECO:0000313" key="7">
    <source>
        <dbReference type="EMBL" id="SDV47239.1"/>
    </source>
</evidence>
<dbReference type="EMBL" id="FNLO01000002">
    <property type="protein sequence ID" value="SDV47239.1"/>
    <property type="molecule type" value="Genomic_DNA"/>
</dbReference>
<dbReference type="PANTHER" id="PTHR10996:SF283">
    <property type="entry name" value="GLYOXYLATE_HYDROXYPYRUVATE REDUCTASE B"/>
    <property type="match status" value="1"/>
</dbReference>
<dbReference type="GO" id="GO:0051287">
    <property type="term" value="F:NAD binding"/>
    <property type="evidence" value="ECO:0007669"/>
    <property type="project" value="InterPro"/>
</dbReference>
<keyword evidence="8" id="KW-1185">Reference proteome</keyword>
<evidence type="ECO:0000256" key="4">
    <source>
        <dbReference type="RuleBase" id="RU003719"/>
    </source>
</evidence>
<dbReference type="InterPro" id="IPR029752">
    <property type="entry name" value="D-isomer_DH_CS1"/>
</dbReference>
<dbReference type="Pfam" id="PF02826">
    <property type="entry name" value="2-Hacid_dh_C"/>
    <property type="match status" value="1"/>
</dbReference>
<dbReference type="GO" id="GO:0005829">
    <property type="term" value="C:cytosol"/>
    <property type="evidence" value="ECO:0007669"/>
    <property type="project" value="TreeGrafter"/>
</dbReference>
<dbReference type="CDD" id="cd05301">
    <property type="entry name" value="GDH"/>
    <property type="match status" value="1"/>
</dbReference>
<dbReference type="RefSeq" id="WP_091905612.1">
    <property type="nucleotide sequence ID" value="NZ_FNLO01000002.1"/>
</dbReference>
<dbReference type="GO" id="GO:0016618">
    <property type="term" value="F:hydroxypyruvate reductase [NAD(P)H] activity"/>
    <property type="evidence" value="ECO:0007669"/>
    <property type="project" value="TreeGrafter"/>
</dbReference>
<dbReference type="STRING" id="1770053.SAMN05216551_102397"/>
<keyword evidence="3" id="KW-0520">NAD</keyword>
<feature type="domain" description="D-isomer specific 2-hydroxyacid dehydrogenase catalytic" evidence="5">
    <location>
        <begin position="5"/>
        <end position="317"/>
    </location>
</feature>
<accession>A0A1H2PL85</accession>
<keyword evidence="2 4" id="KW-0560">Oxidoreductase</keyword>
<dbReference type="PANTHER" id="PTHR10996">
    <property type="entry name" value="2-HYDROXYACID DEHYDROGENASE-RELATED"/>
    <property type="match status" value="1"/>
</dbReference>
<evidence type="ECO:0000259" key="6">
    <source>
        <dbReference type="Pfam" id="PF02826"/>
    </source>
</evidence>
<dbReference type="PROSITE" id="PS00671">
    <property type="entry name" value="D_2_HYDROXYACID_DH_3"/>
    <property type="match status" value="1"/>
</dbReference>
<dbReference type="OrthoDB" id="9805416at2"/>
<comment type="similarity">
    <text evidence="1 4">Belongs to the D-isomer specific 2-hydroxyacid dehydrogenase family.</text>
</comment>
<dbReference type="InterPro" id="IPR006140">
    <property type="entry name" value="D-isomer_DH_NAD-bd"/>
</dbReference>
<sequence>MHRIMLSRPMQPAVMARARQRFDAYVPDHALTNDELVAAAVEWRAQGLLFSGALRLDAALLARLPRTLRVAATTSVGFDHVDLDAASAAGIIVTNAPVVTECTADATMLHILAACRRAREHLRVIEDGWGRSLGLAELLGQRVSGSALGIVGMGRIGQAVAQRARGFGMRVLYHSRRRVRAADEQGAQYFSSLHEMLPQAQILSLHLPAVAGAAPLIGRDALALLPRGAIVVNTARGALIDEDALIDALTDGRIAAAGLDVFRNEPHVDARLRALPQVFMTPHTGSATVQTRNDLGFRGLDNLAAALDARMPPDALNPSAFTQTLNA</sequence>
<dbReference type="InterPro" id="IPR006139">
    <property type="entry name" value="D-isomer_2_OHA_DH_cat_dom"/>
</dbReference>
<evidence type="ECO:0000259" key="5">
    <source>
        <dbReference type="Pfam" id="PF00389"/>
    </source>
</evidence>
<gene>
    <name evidence="7" type="ORF">SAMN05216551_102397</name>
</gene>
<feature type="domain" description="D-isomer specific 2-hydroxyacid dehydrogenase NAD-binding" evidence="6">
    <location>
        <begin position="110"/>
        <end position="285"/>
    </location>
</feature>
<dbReference type="SUPFAM" id="SSF52283">
    <property type="entry name" value="Formate/glycerate dehydrogenase catalytic domain-like"/>
    <property type="match status" value="1"/>
</dbReference>
<organism evidence="7 8">
    <name type="scientific">Chitinasiproducens palmae</name>
    <dbReference type="NCBI Taxonomy" id="1770053"/>
    <lineage>
        <taxon>Bacteria</taxon>
        <taxon>Pseudomonadati</taxon>
        <taxon>Pseudomonadota</taxon>
        <taxon>Betaproteobacteria</taxon>
        <taxon>Burkholderiales</taxon>
        <taxon>Burkholderiaceae</taxon>
        <taxon>Chitinasiproducens</taxon>
    </lineage>
</organism>
<dbReference type="InterPro" id="IPR036291">
    <property type="entry name" value="NAD(P)-bd_dom_sf"/>
</dbReference>
<dbReference type="FunFam" id="3.40.50.720:FF:000203">
    <property type="entry name" value="D-3-phosphoglycerate dehydrogenase (SerA)"/>
    <property type="match status" value="1"/>
</dbReference>
<evidence type="ECO:0000256" key="2">
    <source>
        <dbReference type="ARBA" id="ARBA00023002"/>
    </source>
</evidence>
<evidence type="ECO:0000313" key="8">
    <source>
        <dbReference type="Proteomes" id="UP000243719"/>
    </source>
</evidence>
<dbReference type="InterPro" id="IPR050223">
    <property type="entry name" value="D-isomer_2-hydroxyacid_DH"/>
</dbReference>
<dbReference type="InterPro" id="IPR029753">
    <property type="entry name" value="D-isomer_DH_CS"/>
</dbReference>
<reference evidence="8" key="1">
    <citation type="submission" date="2016-09" db="EMBL/GenBank/DDBJ databases">
        <authorList>
            <person name="Varghese N."/>
            <person name="Submissions S."/>
        </authorList>
    </citation>
    <scope>NUCLEOTIDE SEQUENCE [LARGE SCALE GENOMIC DNA]</scope>
    <source>
        <strain evidence="8">JS23</strain>
    </source>
</reference>
<evidence type="ECO:0000256" key="3">
    <source>
        <dbReference type="ARBA" id="ARBA00023027"/>
    </source>
</evidence>
<evidence type="ECO:0000256" key="1">
    <source>
        <dbReference type="ARBA" id="ARBA00005854"/>
    </source>
</evidence>
<protein>
    <submittedName>
        <fullName evidence="7">Lactate dehydrogenase</fullName>
    </submittedName>
</protein>
<dbReference type="PROSITE" id="PS00065">
    <property type="entry name" value="D_2_HYDROXYACID_DH_1"/>
    <property type="match status" value="1"/>
</dbReference>
<dbReference type="Pfam" id="PF00389">
    <property type="entry name" value="2-Hacid_dh"/>
    <property type="match status" value="1"/>
</dbReference>
<proteinExistence type="inferred from homology"/>
<name>A0A1H2PL85_9BURK</name>